<accession>A0A645EPZ9</accession>
<reference evidence="2" key="1">
    <citation type="submission" date="2019-08" db="EMBL/GenBank/DDBJ databases">
        <authorList>
            <person name="Kucharzyk K."/>
            <person name="Murdoch R.W."/>
            <person name="Higgins S."/>
            <person name="Loffler F."/>
        </authorList>
    </citation>
    <scope>NUCLEOTIDE SEQUENCE</scope>
</reference>
<dbReference type="SUPFAM" id="SSF51430">
    <property type="entry name" value="NAD(P)-linked oxidoreductase"/>
    <property type="match status" value="1"/>
</dbReference>
<sequence>MFDQHSTRRSPVEWALRWVADQPEVSLLLSGMSNMDQVVDNLRICSQNDITKLGMKPEDRTFLAHVAQTWKAKIKIDCTACRYCMPCPHGVNIPGCFSLYNNASMFDTWKSAAKQYKEQFIDKQMDASLCVECGACESVCPQQLSIIETLKELHAVFERMM</sequence>
<dbReference type="InterPro" id="IPR023210">
    <property type="entry name" value="NADP_OxRdtase_dom"/>
</dbReference>
<proteinExistence type="predicted"/>
<evidence type="ECO:0000313" key="2">
    <source>
        <dbReference type="EMBL" id="MPN03229.1"/>
    </source>
</evidence>
<dbReference type="PROSITE" id="PS00198">
    <property type="entry name" value="4FE4S_FER_1"/>
    <property type="match status" value="1"/>
</dbReference>
<gene>
    <name evidence="2" type="ORF">SDC9_150455</name>
</gene>
<dbReference type="AlphaFoldDB" id="A0A645EPZ9"/>
<dbReference type="Pfam" id="PF00248">
    <property type="entry name" value="Aldo_ket_red"/>
    <property type="match status" value="1"/>
</dbReference>
<dbReference type="EMBL" id="VSSQ01049157">
    <property type="protein sequence ID" value="MPN03229.1"/>
    <property type="molecule type" value="Genomic_DNA"/>
</dbReference>
<dbReference type="InterPro" id="IPR017896">
    <property type="entry name" value="4Fe4S_Fe-S-bd"/>
</dbReference>
<evidence type="ECO:0000259" key="1">
    <source>
        <dbReference type="PROSITE" id="PS51379"/>
    </source>
</evidence>
<comment type="caution">
    <text evidence="2">The sequence shown here is derived from an EMBL/GenBank/DDBJ whole genome shotgun (WGS) entry which is preliminary data.</text>
</comment>
<dbReference type="InterPro" id="IPR036812">
    <property type="entry name" value="NAD(P)_OxRdtase_dom_sf"/>
</dbReference>
<dbReference type="Gene3D" id="3.20.20.100">
    <property type="entry name" value="NADP-dependent oxidoreductase domain"/>
    <property type="match status" value="1"/>
</dbReference>
<dbReference type="SUPFAM" id="SSF46548">
    <property type="entry name" value="alpha-helical ferredoxin"/>
    <property type="match status" value="1"/>
</dbReference>
<dbReference type="PROSITE" id="PS51379">
    <property type="entry name" value="4FE4S_FER_2"/>
    <property type="match status" value="1"/>
</dbReference>
<organism evidence="2">
    <name type="scientific">bioreactor metagenome</name>
    <dbReference type="NCBI Taxonomy" id="1076179"/>
    <lineage>
        <taxon>unclassified sequences</taxon>
        <taxon>metagenomes</taxon>
        <taxon>ecological metagenomes</taxon>
    </lineage>
</organism>
<feature type="domain" description="4Fe-4S ferredoxin-type" evidence="1">
    <location>
        <begin position="121"/>
        <end position="152"/>
    </location>
</feature>
<dbReference type="InterPro" id="IPR017900">
    <property type="entry name" value="4Fe4S_Fe_S_CS"/>
</dbReference>
<dbReference type="Pfam" id="PF13187">
    <property type="entry name" value="Fer4_9"/>
    <property type="match status" value="1"/>
</dbReference>
<dbReference type="Gene3D" id="3.30.70.20">
    <property type="match status" value="1"/>
</dbReference>
<protein>
    <recommendedName>
        <fullName evidence="1">4Fe-4S ferredoxin-type domain-containing protein</fullName>
    </recommendedName>
</protein>
<name>A0A645EPZ9_9ZZZZ</name>